<keyword evidence="2" id="KW-0378">Hydrolase</keyword>
<dbReference type="Gene3D" id="2.60.120.260">
    <property type="entry name" value="Galactose-binding domain-like"/>
    <property type="match status" value="1"/>
</dbReference>
<dbReference type="SUPFAM" id="SSF49785">
    <property type="entry name" value="Galactose-binding domain-like"/>
    <property type="match status" value="1"/>
</dbReference>
<feature type="signal peptide" evidence="1">
    <location>
        <begin position="1"/>
        <end position="27"/>
    </location>
</feature>
<dbReference type="RefSeq" id="WP_147206352.1">
    <property type="nucleotide sequence ID" value="NZ_BJYT01000046.1"/>
</dbReference>
<sequence length="948" mass="107541">MKRRKFLLQSSILTAGSALSKAFPAFAADALPTREFVGGNDLYEIFKNPAMGFRPFVRWWWNGDKVEKAELSRELHLMKDAGLGGVEINPIKFPQRTDDLGKPSLQWLGDEWLDALQHTFAEAKSLGLTCDLIVGSGWPFGATYLQGEERAQIVLIGTKKLEGKLDFEASVFDLLKEADPAVSSPHARRKMEILSVKLVPDPFNSMSEVQDLTQQLPTGYITASIPTGKFVLYTLVKIDSFLEVINGAPGADGPVLNHYDKAAVLKYLNHMSDGIQKKTGPLSKHIRAFFTDSMELEGANWTADMEAEFKKRRGYDLMPYLPFTQFKIGSMGNVFDYSYGAQLGWEMKNMIQRVRYDYDLTKTELLQERFIDTFTKWCKDTGVQSRAQAYGRGYFPLEGSLNMDIPECETWIKAGIGKEMSEANTTIGRGYTMVNKYVSSAAHLKGRRVISCEELTNTDVVFNTTLELMKITGDLSTISGVTHPVFHGFNYSPLEAPFPGWVRYGTFINERNNWWPYFKKFNDYKARISALLQQADMFADIAILPPVADMWSIYGAQNEPFPSFSYPNHLSLIWEAMHQNGNGCDYVSESVIRDAEMKDGHMRYGARKYHTIFIVQVESLELATAQKLLAFVKEGGRIFCLDKQPDKSLGWNNYKQRDKEVQDAVEQMKAFPDRFILLTTPEKDFIQWFRDLQVKYRITPYLQINKPDRFVTQVRYQAKDAEILLFINSSMDDSHAIEIVPAQQLTKNKQAWIWNAENGDRYKLNNSTKITLDLGPADSVLVVFDNNKKGKEFPSKLTTSDHAAVVNNWTVEFRHINGSITKTQMPVLKDLKDVPEFVSFSGTAIYRGNLLVADKTKVFFLNLGKVHGVSEVTINNKDLGAQWYGRRIYPIKEHAQTGNNSIEIKVVTTMGNYMKTLKDNAVAQYWTNEKRKDQPIQSMGLIGPVTVA</sequence>
<dbReference type="GO" id="GO:0016787">
    <property type="term" value="F:hydrolase activity"/>
    <property type="evidence" value="ECO:0007669"/>
    <property type="project" value="UniProtKB-KW"/>
</dbReference>
<dbReference type="InterPro" id="IPR008979">
    <property type="entry name" value="Galactose-bd-like_sf"/>
</dbReference>
<evidence type="ECO:0000313" key="2">
    <source>
        <dbReference type="EMBL" id="GEO12232.1"/>
    </source>
</evidence>
<comment type="caution">
    <text evidence="2">The sequence shown here is derived from an EMBL/GenBank/DDBJ whole genome shotgun (WGS) entry which is preliminary data.</text>
</comment>
<dbReference type="Pfam" id="PF17132">
    <property type="entry name" value="Glyco_hydro_106"/>
    <property type="match status" value="2"/>
</dbReference>
<dbReference type="EMBL" id="BJYT01000046">
    <property type="protein sequence ID" value="GEO12232.1"/>
    <property type="molecule type" value="Genomic_DNA"/>
</dbReference>
<dbReference type="InterPro" id="IPR053161">
    <property type="entry name" value="Ulvan_degrading_GH"/>
</dbReference>
<dbReference type="NCBIfam" id="NF045579">
    <property type="entry name" value="rhamnoside_JR"/>
    <property type="match status" value="1"/>
</dbReference>
<keyword evidence="3" id="KW-1185">Reference proteome</keyword>
<evidence type="ECO:0000313" key="3">
    <source>
        <dbReference type="Proteomes" id="UP000321513"/>
    </source>
</evidence>
<name>A0A512BJU2_9BACT</name>
<dbReference type="OrthoDB" id="9761519at2"/>
<dbReference type="AlphaFoldDB" id="A0A512BJU2"/>
<reference evidence="2 3" key="1">
    <citation type="submission" date="2019-07" db="EMBL/GenBank/DDBJ databases">
        <title>Whole genome shotgun sequence of Segetibacter aerophilus NBRC 106135.</title>
        <authorList>
            <person name="Hosoyama A."/>
            <person name="Uohara A."/>
            <person name="Ohji S."/>
            <person name="Ichikawa N."/>
        </authorList>
    </citation>
    <scope>NUCLEOTIDE SEQUENCE [LARGE SCALE GENOMIC DNA]</scope>
    <source>
        <strain evidence="2 3">NBRC 106135</strain>
    </source>
</reference>
<proteinExistence type="predicted"/>
<organism evidence="2 3">
    <name type="scientific">Segetibacter aerophilus</name>
    <dbReference type="NCBI Taxonomy" id="670293"/>
    <lineage>
        <taxon>Bacteria</taxon>
        <taxon>Pseudomonadati</taxon>
        <taxon>Bacteroidota</taxon>
        <taxon>Chitinophagia</taxon>
        <taxon>Chitinophagales</taxon>
        <taxon>Chitinophagaceae</taxon>
        <taxon>Segetibacter</taxon>
    </lineage>
</organism>
<protein>
    <submittedName>
        <fullName evidence="2">Glycosyl hydrolase family 2</fullName>
    </submittedName>
</protein>
<gene>
    <name evidence="2" type="ORF">SAE01_47280</name>
</gene>
<feature type="chain" id="PRO_5021930877" evidence="1">
    <location>
        <begin position="28"/>
        <end position="948"/>
    </location>
</feature>
<dbReference type="InterPro" id="IPR029062">
    <property type="entry name" value="Class_I_gatase-like"/>
</dbReference>
<accession>A0A512BJU2</accession>
<dbReference type="Gene3D" id="3.40.50.880">
    <property type="match status" value="1"/>
</dbReference>
<dbReference type="Proteomes" id="UP000321513">
    <property type="component" value="Unassembled WGS sequence"/>
</dbReference>
<evidence type="ECO:0000256" key="1">
    <source>
        <dbReference type="SAM" id="SignalP"/>
    </source>
</evidence>
<dbReference type="PANTHER" id="PTHR36848">
    <property type="entry name" value="DNA-BINDING PROTEIN (PUTATIVE SECRETED PROTEIN)-RELATED"/>
    <property type="match status" value="1"/>
</dbReference>
<dbReference type="PANTHER" id="PTHR36848:SF2">
    <property type="entry name" value="SECRETED PROTEIN"/>
    <property type="match status" value="1"/>
</dbReference>
<keyword evidence="1" id="KW-0732">Signal</keyword>